<protein>
    <submittedName>
        <fullName evidence="2">Uncharacterized protein</fullName>
    </submittedName>
</protein>
<keyword evidence="1" id="KW-0472">Membrane</keyword>
<accession>A0ABD3NKK8</accession>
<evidence type="ECO:0000313" key="2">
    <source>
        <dbReference type="EMBL" id="KAL3773865.1"/>
    </source>
</evidence>
<dbReference type="AlphaFoldDB" id="A0ABD3NKK8"/>
<evidence type="ECO:0000313" key="3">
    <source>
        <dbReference type="Proteomes" id="UP001530315"/>
    </source>
</evidence>
<feature type="transmembrane region" description="Helical" evidence="1">
    <location>
        <begin position="24"/>
        <end position="40"/>
    </location>
</feature>
<comment type="caution">
    <text evidence="2">The sequence shown here is derived from an EMBL/GenBank/DDBJ whole genome shotgun (WGS) entry which is preliminary data.</text>
</comment>
<proteinExistence type="predicted"/>
<keyword evidence="1" id="KW-1133">Transmembrane helix</keyword>
<dbReference type="Proteomes" id="UP001530315">
    <property type="component" value="Unassembled WGS sequence"/>
</dbReference>
<sequence length="64" mass="7541">MKDFDPSDKPLCYMLLAFLELGDSYFQCFIFFLVLTQLFLQRSIPGFVFFVKSEYLLQLLSLSL</sequence>
<dbReference type="EMBL" id="JALLAZ020001504">
    <property type="protein sequence ID" value="KAL3773865.1"/>
    <property type="molecule type" value="Genomic_DNA"/>
</dbReference>
<evidence type="ECO:0000256" key="1">
    <source>
        <dbReference type="SAM" id="Phobius"/>
    </source>
</evidence>
<reference evidence="2 3" key="1">
    <citation type="submission" date="2024-10" db="EMBL/GenBank/DDBJ databases">
        <title>Updated reference genomes for cyclostephanoid diatoms.</title>
        <authorList>
            <person name="Roberts W.R."/>
            <person name="Alverson A.J."/>
        </authorList>
    </citation>
    <scope>NUCLEOTIDE SEQUENCE [LARGE SCALE GENOMIC DNA]</scope>
    <source>
        <strain evidence="2 3">AJA276-08</strain>
    </source>
</reference>
<name>A0ABD3NKK8_9STRA</name>
<gene>
    <name evidence="2" type="ORF">ACHAW5_008725</name>
</gene>
<keyword evidence="1" id="KW-0812">Transmembrane</keyword>
<organism evidence="2 3">
    <name type="scientific">Stephanodiscus triporus</name>
    <dbReference type="NCBI Taxonomy" id="2934178"/>
    <lineage>
        <taxon>Eukaryota</taxon>
        <taxon>Sar</taxon>
        <taxon>Stramenopiles</taxon>
        <taxon>Ochrophyta</taxon>
        <taxon>Bacillariophyta</taxon>
        <taxon>Coscinodiscophyceae</taxon>
        <taxon>Thalassiosirophycidae</taxon>
        <taxon>Stephanodiscales</taxon>
        <taxon>Stephanodiscaceae</taxon>
        <taxon>Stephanodiscus</taxon>
    </lineage>
</organism>
<keyword evidence="3" id="KW-1185">Reference proteome</keyword>